<dbReference type="SUPFAM" id="SSF63825">
    <property type="entry name" value="YWTD domain"/>
    <property type="match status" value="1"/>
</dbReference>
<evidence type="ECO:0000256" key="1">
    <source>
        <dbReference type="ARBA" id="ARBA00022737"/>
    </source>
</evidence>
<name>A0A9D4F0Z0_DREPO</name>
<reference evidence="2" key="1">
    <citation type="journal article" date="2019" name="bioRxiv">
        <title>The Genome of the Zebra Mussel, Dreissena polymorpha: A Resource for Invasive Species Research.</title>
        <authorList>
            <person name="McCartney M.A."/>
            <person name="Auch B."/>
            <person name="Kono T."/>
            <person name="Mallez S."/>
            <person name="Zhang Y."/>
            <person name="Obille A."/>
            <person name="Becker A."/>
            <person name="Abrahante J.E."/>
            <person name="Garbe J."/>
            <person name="Badalamenti J.P."/>
            <person name="Herman A."/>
            <person name="Mangelson H."/>
            <person name="Liachko I."/>
            <person name="Sullivan S."/>
            <person name="Sone E.D."/>
            <person name="Koren S."/>
            <person name="Silverstein K.A.T."/>
            <person name="Beckman K.B."/>
            <person name="Gohl D.M."/>
        </authorList>
    </citation>
    <scope>NUCLEOTIDE SEQUENCE</scope>
    <source>
        <strain evidence="2">Duluth1</strain>
        <tissue evidence="2">Whole animal</tissue>
    </source>
</reference>
<dbReference type="Gene3D" id="2.120.10.30">
    <property type="entry name" value="TolB, C-terminal domain"/>
    <property type="match status" value="2"/>
</dbReference>
<dbReference type="Pfam" id="PF01436">
    <property type="entry name" value="NHL"/>
    <property type="match status" value="1"/>
</dbReference>
<keyword evidence="1" id="KW-0677">Repeat</keyword>
<protein>
    <recommendedName>
        <fullName evidence="4">NHL repeat-containing protein 2</fullName>
    </recommendedName>
</protein>
<dbReference type="InterPro" id="IPR011042">
    <property type="entry name" value="6-blade_b-propeller_TolB-like"/>
</dbReference>
<accession>A0A9D4F0Z0</accession>
<evidence type="ECO:0000313" key="3">
    <source>
        <dbReference type="Proteomes" id="UP000828390"/>
    </source>
</evidence>
<keyword evidence="3" id="KW-1185">Reference proteome</keyword>
<organism evidence="2 3">
    <name type="scientific">Dreissena polymorpha</name>
    <name type="common">Zebra mussel</name>
    <name type="synonym">Mytilus polymorpha</name>
    <dbReference type="NCBI Taxonomy" id="45954"/>
    <lineage>
        <taxon>Eukaryota</taxon>
        <taxon>Metazoa</taxon>
        <taxon>Spiralia</taxon>
        <taxon>Lophotrochozoa</taxon>
        <taxon>Mollusca</taxon>
        <taxon>Bivalvia</taxon>
        <taxon>Autobranchia</taxon>
        <taxon>Heteroconchia</taxon>
        <taxon>Euheterodonta</taxon>
        <taxon>Imparidentia</taxon>
        <taxon>Neoheterodontei</taxon>
        <taxon>Myida</taxon>
        <taxon>Dreissenoidea</taxon>
        <taxon>Dreissenidae</taxon>
        <taxon>Dreissena</taxon>
    </lineage>
</organism>
<gene>
    <name evidence="2" type="ORF">DPMN_165807</name>
</gene>
<evidence type="ECO:0008006" key="4">
    <source>
        <dbReference type="Google" id="ProtNLM"/>
    </source>
</evidence>
<proteinExistence type="predicted"/>
<comment type="caution">
    <text evidence="2">The sequence shown here is derived from an EMBL/GenBank/DDBJ whole genome shotgun (WGS) entry which is preliminary data.</text>
</comment>
<dbReference type="Proteomes" id="UP000828390">
    <property type="component" value="Unassembled WGS sequence"/>
</dbReference>
<dbReference type="AlphaFoldDB" id="A0A9D4F0Z0"/>
<dbReference type="InterPro" id="IPR001258">
    <property type="entry name" value="NHL_repeat"/>
</dbReference>
<dbReference type="PANTHER" id="PTHR46388">
    <property type="entry name" value="NHL REPEAT-CONTAINING PROTEIN 2"/>
    <property type="match status" value="1"/>
</dbReference>
<dbReference type="PANTHER" id="PTHR46388:SF2">
    <property type="entry name" value="NHL REPEAT-CONTAINING PROTEIN 2"/>
    <property type="match status" value="1"/>
</dbReference>
<evidence type="ECO:0000313" key="2">
    <source>
        <dbReference type="EMBL" id="KAH3787680.1"/>
    </source>
</evidence>
<dbReference type="EMBL" id="JAIWYP010000008">
    <property type="protein sequence ID" value="KAH3787680.1"/>
    <property type="molecule type" value="Genomic_DNA"/>
</dbReference>
<sequence length="360" mass="39435">MYTLHLSNVLFPLKAGEESAVLMIAMAGTHQIWAYFLAEAAWVKNSHMAAGTCVRFSGSGAEENRNNSYREKAGFAQPSGLTLSQKHQCLFVADSESSTIRRVQLKDGAVKNVVGGELDAMNLFAFGDVDGTGLEVKLQHPLGVTMATDGDDLYVADSYNHKIKLVDPVKRTCTTIMGSGHPGNTKGVNLPEYQLNEPGGLCYDSLNNRLYMADTNNCDIKVLDLEKKKVYSLPILFSEPPCEPVQPAVGIATTEVTTVILMVTTAEGVHLNREAPNSWSLYSKDDQMNQNLESSNVKLKGELTTDMKQILAELPTSIEGELCLKLDLFTCEDSGLCKMGKQVLKQKICQREVTFELLVS</sequence>
<reference evidence="2" key="2">
    <citation type="submission" date="2020-11" db="EMBL/GenBank/DDBJ databases">
        <authorList>
            <person name="McCartney M.A."/>
            <person name="Auch B."/>
            <person name="Kono T."/>
            <person name="Mallez S."/>
            <person name="Becker A."/>
            <person name="Gohl D.M."/>
            <person name="Silverstein K.A.T."/>
            <person name="Koren S."/>
            <person name="Bechman K.B."/>
            <person name="Herman A."/>
            <person name="Abrahante J.E."/>
            <person name="Garbe J."/>
        </authorList>
    </citation>
    <scope>NUCLEOTIDE SEQUENCE</scope>
    <source>
        <strain evidence="2">Duluth1</strain>
        <tissue evidence="2">Whole animal</tissue>
    </source>
</reference>